<feature type="transmembrane region" description="Helical" evidence="1">
    <location>
        <begin position="26"/>
        <end position="44"/>
    </location>
</feature>
<evidence type="ECO:0000256" key="1">
    <source>
        <dbReference type="SAM" id="Phobius"/>
    </source>
</evidence>
<dbReference type="PATRIC" id="fig|1125718.3.peg.861"/>
<name>J0NNZ9_9ACTO</name>
<protein>
    <submittedName>
        <fullName evidence="2">Uncharacterized protein</fullName>
    </submittedName>
</protein>
<keyword evidence="1" id="KW-1133">Transmembrane helix</keyword>
<dbReference type="Proteomes" id="UP000002941">
    <property type="component" value="Unassembled WGS sequence"/>
</dbReference>
<reference evidence="2 3" key="1">
    <citation type="submission" date="2012-05" db="EMBL/GenBank/DDBJ databases">
        <authorList>
            <person name="Harkins D.M."/>
            <person name="Madupu R."/>
            <person name="Durkin A.S."/>
            <person name="Torralba M."/>
            <person name="Methe B."/>
            <person name="Sutton G.G."/>
            <person name="Nelson K.E."/>
        </authorList>
    </citation>
    <scope>NUCLEOTIDE SEQUENCE [LARGE SCALE GENOMIC DNA]</scope>
    <source>
        <strain evidence="2 3">F0489</strain>
    </source>
</reference>
<accession>J0NNZ9</accession>
<evidence type="ECO:0000313" key="2">
    <source>
        <dbReference type="EMBL" id="EJF46497.1"/>
    </source>
</evidence>
<organism evidence="2 3">
    <name type="scientific">Actinomyces massiliensis F0489</name>
    <dbReference type="NCBI Taxonomy" id="1125718"/>
    <lineage>
        <taxon>Bacteria</taxon>
        <taxon>Bacillati</taxon>
        <taxon>Actinomycetota</taxon>
        <taxon>Actinomycetes</taxon>
        <taxon>Actinomycetales</taxon>
        <taxon>Actinomycetaceae</taxon>
        <taxon>Actinomyces</taxon>
    </lineage>
</organism>
<evidence type="ECO:0000313" key="3">
    <source>
        <dbReference type="Proteomes" id="UP000002941"/>
    </source>
</evidence>
<dbReference type="AlphaFoldDB" id="J0NNZ9"/>
<dbReference type="EMBL" id="AKFT01000058">
    <property type="protein sequence ID" value="EJF46497.1"/>
    <property type="molecule type" value="Genomic_DNA"/>
</dbReference>
<sequence length="48" mass="4959">MSNNDAKPSEHLQRIRSLLESPGGSLFAGLLTAASVIGGALLIIRGLL</sequence>
<keyword evidence="1" id="KW-0812">Transmembrane</keyword>
<comment type="caution">
    <text evidence="2">The sequence shown here is derived from an EMBL/GenBank/DDBJ whole genome shotgun (WGS) entry which is preliminary data.</text>
</comment>
<proteinExistence type="predicted"/>
<gene>
    <name evidence="2" type="ORF">HMPREF1318_1688</name>
</gene>
<keyword evidence="1" id="KW-0472">Membrane</keyword>
<keyword evidence="3" id="KW-1185">Reference proteome</keyword>